<dbReference type="PANTHER" id="PTHR32182">
    <property type="entry name" value="DNA REPLICATION AND REPAIR PROTEIN RECF"/>
    <property type="match status" value="1"/>
</dbReference>
<proteinExistence type="inferred from homology"/>
<evidence type="ECO:0000259" key="11">
    <source>
        <dbReference type="Pfam" id="PF02463"/>
    </source>
</evidence>
<evidence type="ECO:0000256" key="9">
    <source>
        <dbReference type="HAMAP-Rule" id="MF_00365"/>
    </source>
</evidence>
<sequence>MIIKSLNLENFRSYQKKEFQFPSGMTVVVGPNASGKTNLLEAIRLLAIGRSLRAQVEAEMINYDRELARISGVVKDATEEKNKLTIVLTVGEVAGEKVARKRYLVNDVGKRMMDFVGQLRCVYFGPEDLKVIFDSPAGRRGYLDSILEPVDREYHRASLSYQKGLRQRNKLLEQIRDEGRPRSILFFWNKLLLENGAIITQKREELINFINQQPQGFIDLKLTYDKSIISPQRLKEYNDAETAAGMTLVGPHRDDFQVQAEERNLHTFGSRGEQRMAVFDLKLAELEFVIQKTQERPILLLDDIFSELDHKHRKKLLKIIPKQQTIITTTDIHLIEPEYREKIEIIKLK</sequence>
<dbReference type="PANTHER" id="PTHR32182:SF0">
    <property type="entry name" value="DNA REPLICATION AND REPAIR PROTEIN RECF"/>
    <property type="match status" value="1"/>
</dbReference>
<keyword evidence="9 10" id="KW-0742">SOS response</keyword>
<evidence type="ECO:0000313" key="13">
    <source>
        <dbReference type="Proteomes" id="UP000229500"/>
    </source>
</evidence>
<comment type="subcellular location">
    <subcellularLocation>
        <location evidence="1 9 10">Cytoplasm</location>
    </subcellularLocation>
</comment>
<accession>A0A2M8L5X5</accession>
<keyword evidence="9 10" id="KW-0227">DNA damage</keyword>
<evidence type="ECO:0000256" key="5">
    <source>
        <dbReference type="ARBA" id="ARBA00022705"/>
    </source>
</evidence>
<dbReference type="InterPro" id="IPR018078">
    <property type="entry name" value="DNA-binding_RecF_CS"/>
</dbReference>
<dbReference type="Gene3D" id="1.20.1050.90">
    <property type="entry name" value="RecF/RecN/SMC, N-terminal domain"/>
    <property type="match status" value="1"/>
</dbReference>
<dbReference type="Gene3D" id="3.40.50.300">
    <property type="entry name" value="P-loop containing nucleotide triphosphate hydrolases"/>
    <property type="match status" value="1"/>
</dbReference>
<evidence type="ECO:0000256" key="3">
    <source>
        <dbReference type="ARBA" id="ARBA00020170"/>
    </source>
</evidence>
<evidence type="ECO:0000256" key="1">
    <source>
        <dbReference type="ARBA" id="ARBA00004496"/>
    </source>
</evidence>
<evidence type="ECO:0000256" key="10">
    <source>
        <dbReference type="RuleBase" id="RU000578"/>
    </source>
</evidence>
<dbReference type="Proteomes" id="UP000229500">
    <property type="component" value="Unassembled WGS sequence"/>
</dbReference>
<dbReference type="GO" id="GO:0005524">
    <property type="term" value="F:ATP binding"/>
    <property type="evidence" value="ECO:0007669"/>
    <property type="project" value="UniProtKB-UniRule"/>
</dbReference>
<dbReference type="GO" id="GO:0003697">
    <property type="term" value="F:single-stranded DNA binding"/>
    <property type="evidence" value="ECO:0007669"/>
    <property type="project" value="UniProtKB-UniRule"/>
</dbReference>
<comment type="similarity">
    <text evidence="2 9 10">Belongs to the RecF family.</text>
</comment>
<dbReference type="GO" id="GO:0009432">
    <property type="term" value="P:SOS response"/>
    <property type="evidence" value="ECO:0007669"/>
    <property type="project" value="UniProtKB-UniRule"/>
</dbReference>
<evidence type="ECO:0000256" key="8">
    <source>
        <dbReference type="ARBA" id="ARBA00023125"/>
    </source>
</evidence>
<dbReference type="InterPro" id="IPR027417">
    <property type="entry name" value="P-loop_NTPase"/>
</dbReference>
<reference evidence="13" key="1">
    <citation type="submission" date="2017-09" db="EMBL/GenBank/DDBJ databases">
        <title>Depth-based differentiation of microbial function through sediment-hosted aquifers and enrichment of novel symbionts in the deep terrestrial subsurface.</title>
        <authorList>
            <person name="Probst A.J."/>
            <person name="Ladd B."/>
            <person name="Jarett J.K."/>
            <person name="Geller-Mcgrath D.E."/>
            <person name="Sieber C.M.K."/>
            <person name="Emerson J.B."/>
            <person name="Anantharaman K."/>
            <person name="Thomas B.C."/>
            <person name="Malmstrom R."/>
            <person name="Stieglmeier M."/>
            <person name="Klingl A."/>
            <person name="Woyke T."/>
            <person name="Ryan C.M."/>
            <person name="Banfield J.F."/>
        </authorList>
    </citation>
    <scope>NUCLEOTIDE SEQUENCE [LARGE SCALE GENOMIC DNA]</scope>
</reference>
<keyword evidence="6 9" id="KW-0547">Nucleotide-binding</keyword>
<protein>
    <recommendedName>
        <fullName evidence="3 9">DNA replication and repair protein RecF</fullName>
    </recommendedName>
</protein>
<evidence type="ECO:0000256" key="7">
    <source>
        <dbReference type="ARBA" id="ARBA00022840"/>
    </source>
</evidence>
<keyword evidence="9 10" id="KW-0234">DNA repair</keyword>
<dbReference type="SUPFAM" id="SSF52540">
    <property type="entry name" value="P-loop containing nucleoside triphosphate hydrolases"/>
    <property type="match status" value="1"/>
</dbReference>
<gene>
    <name evidence="9" type="primary">recF</name>
    <name evidence="12" type="ORF">COU96_00790</name>
</gene>
<dbReference type="GO" id="GO:0000731">
    <property type="term" value="P:DNA synthesis involved in DNA repair"/>
    <property type="evidence" value="ECO:0007669"/>
    <property type="project" value="TreeGrafter"/>
</dbReference>
<keyword evidence="4 9" id="KW-0963">Cytoplasm</keyword>
<dbReference type="AlphaFoldDB" id="A0A2M8L5X5"/>
<dbReference type="HAMAP" id="MF_00365">
    <property type="entry name" value="RecF"/>
    <property type="match status" value="1"/>
</dbReference>
<dbReference type="GO" id="GO:0006260">
    <property type="term" value="P:DNA replication"/>
    <property type="evidence" value="ECO:0007669"/>
    <property type="project" value="UniProtKB-UniRule"/>
</dbReference>
<organism evidence="12 13">
    <name type="scientific">Candidatus Shapirobacteria bacterium CG10_big_fil_rev_8_21_14_0_10_38_14</name>
    <dbReference type="NCBI Taxonomy" id="1974483"/>
    <lineage>
        <taxon>Bacteria</taxon>
        <taxon>Candidatus Shapironibacteriota</taxon>
    </lineage>
</organism>
<dbReference type="InterPro" id="IPR001238">
    <property type="entry name" value="DNA-binding_RecF"/>
</dbReference>
<evidence type="ECO:0000313" key="12">
    <source>
        <dbReference type="EMBL" id="PJE69240.1"/>
    </source>
</evidence>
<dbReference type="InterPro" id="IPR003395">
    <property type="entry name" value="RecF/RecN/SMC_N"/>
</dbReference>
<dbReference type="NCBIfam" id="TIGR00611">
    <property type="entry name" value="recf"/>
    <property type="match status" value="1"/>
</dbReference>
<dbReference type="PROSITE" id="PS00618">
    <property type="entry name" value="RECF_2"/>
    <property type="match status" value="1"/>
</dbReference>
<dbReference type="GO" id="GO:0005737">
    <property type="term" value="C:cytoplasm"/>
    <property type="evidence" value="ECO:0007669"/>
    <property type="project" value="UniProtKB-SubCell"/>
</dbReference>
<evidence type="ECO:0000256" key="6">
    <source>
        <dbReference type="ARBA" id="ARBA00022741"/>
    </source>
</evidence>
<feature type="binding site" evidence="9">
    <location>
        <begin position="30"/>
        <end position="37"/>
    </location>
    <ligand>
        <name>ATP</name>
        <dbReference type="ChEBI" id="CHEBI:30616"/>
    </ligand>
</feature>
<feature type="domain" description="RecF/RecN/SMC N-terminal" evidence="11">
    <location>
        <begin position="3"/>
        <end position="331"/>
    </location>
</feature>
<dbReference type="GO" id="GO:0006302">
    <property type="term" value="P:double-strand break repair"/>
    <property type="evidence" value="ECO:0007669"/>
    <property type="project" value="TreeGrafter"/>
</dbReference>
<name>A0A2M8L5X5_9BACT</name>
<keyword evidence="8 9" id="KW-0238">DNA-binding</keyword>
<dbReference type="EMBL" id="PFEL01000039">
    <property type="protein sequence ID" value="PJE69240.1"/>
    <property type="molecule type" value="Genomic_DNA"/>
</dbReference>
<dbReference type="Pfam" id="PF02463">
    <property type="entry name" value="SMC_N"/>
    <property type="match status" value="1"/>
</dbReference>
<comment type="caution">
    <text evidence="12">The sequence shown here is derived from an EMBL/GenBank/DDBJ whole genome shotgun (WGS) entry which is preliminary data.</text>
</comment>
<evidence type="ECO:0000256" key="4">
    <source>
        <dbReference type="ARBA" id="ARBA00022490"/>
    </source>
</evidence>
<keyword evidence="7 9" id="KW-0067">ATP-binding</keyword>
<keyword evidence="5 9" id="KW-0235">DNA replication</keyword>
<dbReference type="InterPro" id="IPR042174">
    <property type="entry name" value="RecF_2"/>
</dbReference>
<evidence type="ECO:0000256" key="2">
    <source>
        <dbReference type="ARBA" id="ARBA00008016"/>
    </source>
</evidence>
<comment type="function">
    <text evidence="9 10">The RecF protein is involved in DNA metabolism; it is required for DNA replication and normal SOS inducibility. RecF binds preferentially to single-stranded, linear DNA. It also seems to bind ATP.</text>
</comment>